<dbReference type="Pfam" id="PF06527">
    <property type="entry name" value="TniQ"/>
    <property type="match status" value="1"/>
</dbReference>
<feature type="domain" description="Transposon Tn7 transposition protein TnsD C-terminal" evidence="2">
    <location>
        <begin position="346"/>
        <end position="526"/>
    </location>
</feature>
<dbReference type="InterPro" id="IPR009492">
    <property type="entry name" value="TniQ"/>
</dbReference>
<evidence type="ECO:0000313" key="3">
    <source>
        <dbReference type="EMBL" id="OLS60519.1"/>
    </source>
</evidence>
<protein>
    <submittedName>
        <fullName evidence="3">Uncharacterized protein</fullName>
    </submittedName>
</protein>
<accession>A0A1Q9QZC3</accession>
<dbReference type="OrthoDB" id="470139at2"/>
<evidence type="ECO:0000259" key="2">
    <source>
        <dbReference type="Pfam" id="PF15978"/>
    </source>
</evidence>
<feature type="domain" description="TniQ" evidence="1">
    <location>
        <begin position="17"/>
        <end position="167"/>
    </location>
</feature>
<evidence type="ECO:0000313" key="4">
    <source>
        <dbReference type="Proteomes" id="UP000186736"/>
    </source>
</evidence>
<reference evidence="3 4" key="1">
    <citation type="submission" date="2016-10" db="EMBL/GenBank/DDBJ databases">
        <title>Genome Sequence of Pseudomonas putida GM4FR.</title>
        <authorList>
            <person name="Poehlein A."/>
            <person name="Wemheuer F."/>
            <person name="Hollensteiner J."/>
            <person name="Wemheuer B."/>
        </authorList>
    </citation>
    <scope>NUCLEOTIDE SEQUENCE [LARGE SCALE GENOMIC DNA]</scope>
    <source>
        <strain evidence="3 4">GM4FR</strain>
    </source>
</reference>
<dbReference type="Pfam" id="PF15978">
    <property type="entry name" value="TnsD"/>
    <property type="match status" value="1"/>
</dbReference>
<dbReference type="InterPro" id="IPR032750">
    <property type="entry name" value="TnsD_C"/>
</dbReference>
<comment type="caution">
    <text evidence="3">The sequence shown here is derived from an EMBL/GenBank/DDBJ whole genome shotgun (WGS) entry which is preliminary data.</text>
</comment>
<sequence length="530" mass="60880">MPCQSSVSAKNLITKWMEDETFYSICSRQHYLLGCPTSASMLNWLFNSSSATTTHDLPYNLLALNSAAKKSWGDPRSIILEHTILPLFLPFQSSQHATQALSAMKSPTLGSLKYKLGLLTGRFGAEHPLKACMSCMEADFSNHGFTYWHLTHQFPGVLVCPIHGEQLRESCYNRQWSRRLQWVLPIESTLAPIERQRLPQQSSEALMHLATAVLDLAAWGRVQQFRAEIVRAIYRQNLCIEPQKKAISFANYCKLIQPYPPLRSLPSTPQHAQTFWAQLIRNRHGHSHPLKHLAVITWLYGSVRTFIEAYDHAVFLHTSDGPSQEDQLPAAVVYKTGSQTQDFIQPINRKPKILKPEIRANILKRLRCGEEKNLVCEIFGITVSTLNKLLRSEPDVRQTWLKERAMAKVKEHRAIWVAAMNHDPKRSPKEIRECLPGVYAWLYRNDLEWLLSRTREMPSGRRGNHASVDWARRDEALLELVELKVLELKETEPSRKIIRSILFFTCPPLAPALENRHRYPRTRAYLKGLI</sequence>
<name>A0A1Q9QZC3_PSEPU</name>
<gene>
    <name evidence="3" type="ORF">PSEMO_46160</name>
</gene>
<organism evidence="3 4">
    <name type="scientific">Pseudomonas putida</name>
    <name type="common">Arthrobacter siderocapsulatus</name>
    <dbReference type="NCBI Taxonomy" id="303"/>
    <lineage>
        <taxon>Bacteria</taxon>
        <taxon>Pseudomonadati</taxon>
        <taxon>Pseudomonadota</taxon>
        <taxon>Gammaproteobacteria</taxon>
        <taxon>Pseudomonadales</taxon>
        <taxon>Pseudomonadaceae</taxon>
        <taxon>Pseudomonas</taxon>
    </lineage>
</organism>
<dbReference type="AlphaFoldDB" id="A0A1Q9QZC3"/>
<dbReference type="Proteomes" id="UP000186736">
    <property type="component" value="Unassembled WGS sequence"/>
</dbReference>
<proteinExistence type="predicted"/>
<evidence type="ECO:0000259" key="1">
    <source>
        <dbReference type="Pfam" id="PF06527"/>
    </source>
</evidence>
<dbReference type="EMBL" id="MKZO01000046">
    <property type="protein sequence ID" value="OLS60519.1"/>
    <property type="molecule type" value="Genomic_DNA"/>
</dbReference>